<evidence type="ECO:0000256" key="4">
    <source>
        <dbReference type="ARBA" id="ARBA00022989"/>
    </source>
</evidence>
<feature type="transmembrane region" description="Helical" evidence="6">
    <location>
        <begin position="262"/>
        <end position="287"/>
    </location>
</feature>
<feature type="transmembrane region" description="Helical" evidence="6">
    <location>
        <begin position="391"/>
        <end position="412"/>
    </location>
</feature>
<accession>A0A1F4TJT5</accession>
<dbReference type="NCBIfam" id="NF037979">
    <property type="entry name" value="Na_transp"/>
    <property type="match status" value="1"/>
</dbReference>
<dbReference type="CDD" id="cd10334">
    <property type="entry name" value="SLC6sbd_u1"/>
    <property type="match status" value="1"/>
</dbReference>
<evidence type="ECO:0000313" key="8">
    <source>
        <dbReference type="Proteomes" id="UP000177309"/>
    </source>
</evidence>
<dbReference type="InterPro" id="IPR000175">
    <property type="entry name" value="Na/ntran_symport"/>
</dbReference>
<feature type="transmembrane region" description="Helical" evidence="6">
    <location>
        <begin position="16"/>
        <end position="35"/>
    </location>
</feature>
<protein>
    <submittedName>
        <fullName evidence="7">Transporter</fullName>
    </submittedName>
</protein>
<dbReference type="Pfam" id="PF00209">
    <property type="entry name" value="SNF"/>
    <property type="match status" value="2"/>
</dbReference>
<keyword evidence="2" id="KW-0813">Transport</keyword>
<feature type="transmembrane region" description="Helical" evidence="6">
    <location>
        <begin position="225"/>
        <end position="250"/>
    </location>
</feature>
<evidence type="ECO:0000256" key="6">
    <source>
        <dbReference type="SAM" id="Phobius"/>
    </source>
</evidence>
<name>A0A1F4TJT5_UNCSA</name>
<evidence type="ECO:0000256" key="5">
    <source>
        <dbReference type="ARBA" id="ARBA00023136"/>
    </source>
</evidence>
<feature type="transmembrane region" description="Helical" evidence="6">
    <location>
        <begin position="47"/>
        <end position="68"/>
    </location>
</feature>
<keyword evidence="4 6" id="KW-1133">Transmembrane helix</keyword>
<feature type="transmembrane region" description="Helical" evidence="6">
    <location>
        <begin position="150"/>
        <end position="170"/>
    </location>
</feature>
<reference evidence="7 8" key="1">
    <citation type="journal article" date="2016" name="Nat. Commun.">
        <title>Thousands of microbial genomes shed light on interconnected biogeochemical processes in an aquifer system.</title>
        <authorList>
            <person name="Anantharaman K."/>
            <person name="Brown C.T."/>
            <person name="Hug L.A."/>
            <person name="Sharon I."/>
            <person name="Castelle C.J."/>
            <person name="Probst A.J."/>
            <person name="Thomas B.C."/>
            <person name="Singh A."/>
            <person name="Wilkins M.J."/>
            <person name="Karaoz U."/>
            <person name="Brodie E.L."/>
            <person name="Williams K.H."/>
            <person name="Hubbard S.S."/>
            <person name="Banfield J.F."/>
        </authorList>
    </citation>
    <scope>NUCLEOTIDE SEQUENCE [LARGE SCALE GENOMIC DNA]</scope>
</reference>
<dbReference type="SUPFAM" id="SSF161070">
    <property type="entry name" value="SNF-like"/>
    <property type="match status" value="1"/>
</dbReference>
<feature type="transmembrane region" description="Helical" evidence="6">
    <location>
        <begin position="364"/>
        <end position="385"/>
    </location>
</feature>
<gene>
    <name evidence="7" type="ORF">A2462_03615</name>
</gene>
<keyword evidence="5 6" id="KW-0472">Membrane</keyword>
<feature type="transmembrane region" description="Helical" evidence="6">
    <location>
        <begin position="322"/>
        <end position="343"/>
    </location>
</feature>
<dbReference type="GO" id="GO:0035725">
    <property type="term" value="P:sodium ion transmembrane transport"/>
    <property type="evidence" value="ECO:0007669"/>
    <property type="project" value="TreeGrafter"/>
</dbReference>
<feature type="transmembrane region" description="Helical" evidence="6">
    <location>
        <begin position="432"/>
        <end position="454"/>
    </location>
</feature>
<dbReference type="PROSITE" id="PS50267">
    <property type="entry name" value="NA_NEUROTRAN_SYMP_3"/>
    <property type="match status" value="1"/>
</dbReference>
<evidence type="ECO:0000313" key="7">
    <source>
        <dbReference type="EMBL" id="OGC32988.1"/>
    </source>
</evidence>
<proteinExistence type="predicted"/>
<feature type="transmembrane region" description="Helical" evidence="6">
    <location>
        <begin position="182"/>
        <end position="205"/>
    </location>
</feature>
<organism evidence="7 8">
    <name type="scientific">candidate division WOR-1 bacterium RIFOXYC2_FULL_41_25</name>
    <dbReference type="NCBI Taxonomy" id="1802586"/>
    <lineage>
        <taxon>Bacteria</taxon>
        <taxon>Bacillati</taxon>
        <taxon>Saganbacteria</taxon>
    </lineage>
</organism>
<dbReference type="Proteomes" id="UP000177309">
    <property type="component" value="Unassembled WGS sequence"/>
</dbReference>
<dbReference type="EMBL" id="MEUI01000041">
    <property type="protein sequence ID" value="OGC32988.1"/>
    <property type="molecule type" value="Genomic_DNA"/>
</dbReference>
<dbReference type="PANTHER" id="PTHR11616">
    <property type="entry name" value="SODIUM/CHLORIDE DEPENDENT TRANSPORTER"/>
    <property type="match status" value="1"/>
</dbReference>
<dbReference type="PRINTS" id="PR00176">
    <property type="entry name" value="NANEUSMPORT"/>
</dbReference>
<feature type="transmembrane region" description="Helical" evidence="6">
    <location>
        <begin position="466"/>
        <end position="487"/>
    </location>
</feature>
<evidence type="ECO:0000256" key="1">
    <source>
        <dbReference type="ARBA" id="ARBA00004141"/>
    </source>
</evidence>
<feature type="transmembrane region" description="Helical" evidence="6">
    <location>
        <begin position="89"/>
        <end position="118"/>
    </location>
</feature>
<keyword evidence="3 6" id="KW-0812">Transmembrane</keyword>
<evidence type="ECO:0000256" key="2">
    <source>
        <dbReference type="ARBA" id="ARBA00022448"/>
    </source>
</evidence>
<comment type="subcellular location">
    <subcellularLocation>
        <location evidence="1">Membrane</location>
        <topology evidence="1">Multi-pass membrane protein</topology>
    </subcellularLocation>
</comment>
<evidence type="ECO:0000256" key="3">
    <source>
        <dbReference type="ARBA" id="ARBA00022692"/>
    </source>
</evidence>
<dbReference type="InterPro" id="IPR037272">
    <property type="entry name" value="SNS_sf"/>
</dbReference>
<dbReference type="AlphaFoldDB" id="A0A1F4TJT5"/>
<comment type="caution">
    <text evidence="7">The sequence shown here is derived from an EMBL/GenBank/DDBJ whole genome shotgun (WGS) entry which is preliminary data.</text>
</comment>
<dbReference type="PANTHER" id="PTHR11616:SF240">
    <property type="entry name" value="BLOATED TUBULES, ISOFORM B-RELATED"/>
    <property type="match status" value="1"/>
</dbReference>
<sequence length="510" mass="57011">MTEHHKPRITWGSQTGFIFAAIGSAIGLGNIWRFSYMAYENGGGAFLIPYLIALLTAGIPLMILEFGLGHKKHGASSLALAKIGRGFEWLGWWMPVFASLGIMLFYSVVIGWCVNYFFFSFNLAWGTDTQTFFTKDFLNLSGGVFQITGIPIKLLFSLGLVWLITWFICFREVNKGIEKACLIFMPLLFVLTLILIAWGITLPGAMKGIAWYLKPDFSKIMNWKVWMAAYGQIFFTLTLGFGVMIAYASYLPKRTDIVKNAIITSLVNCLYSFLAGFAVFSVLGYMATKSGLPIDQVVKAGPTLAFVVYPKAISLLPFFREAFGMIFFAALVIAGISSAISLIESFSRAITDKFAWNRQLIVTVLCFFGFFGSLIFASGAGLYWLDIVDHYINQYGLILAGILECLVVGWFLKAKVLRNHINAVSDWNLNRFWDFTIRILTPGILLVILISNLINEFQQPYGGYNVNALILLGGGVLLTTLLIGWGLSLPKWDKKKLEYNHFAEEDKLLV</sequence>
<dbReference type="GO" id="GO:0005886">
    <property type="term" value="C:plasma membrane"/>
    <property type="evidence" value="ECO:0007669"/>
    <property type="project" value="TreeGrafter"/>
</dbReference>